<dbReference type="EMBL" id="MK797984">
    <property type="protein sequence ID" value="QCG76261.1"/>
    <property type="molecule type" value="Genomic_DNA"/>
</dbReference>
<evidence type="ECO:0000313" key="2">
    <source>
        <dbReference type="Proteomes" id="UP000316733"/>
    </source>
</evidence>
<proteinExistence type="predicted"/>
<protein>
    <submittedName>
        <fullName evidence="1">Structural protein</fullName>
    </submittedName>
</protein>
<dbReference type="Proteomes" id="UP000316733">
    <property type="component" value="Segment"/>
</dbReference>
<organism evidence="1 2">
    <name type="scientific">Pseudomonas phage vB_PaeM_PA5oct</name>
    <dbReference type="NCBI Taxonomy" id="2163605"/>
    <lineage>
        <taxon>Viruses</taxon>
        <taxon>Duplodnaviria</taxon>
        <taxon>Heunggongvirae</taxon>
        <taxon>Uroviricota</taxon>
        <taxon>Caudoviricetes</taxon>
        <taxon>Arenbergviridae</taxon>
        <taxon>Wroclawvirus</taxon>
        <taxon>Wroclawvirus PA5oct</taxon>
    </lineage>
</organism>
<gene>
    <name evidence="1" type="ORF">EST35_0381</name>
</gene>
<name>A0A4Y5JW64_9CAUD</name>
<reference evidence="2" key="1">
    <citation type="journal article" date="2020" name="bioRxiv">
        <title>Integrative omics analysis of Pseudomonas aeruginosa virus PA5oct highlights the molecular complexity of jumbo phages.</title>
        <authorList>
            <person name="Lood C."/>
            <person name="Danis-Wlodarczyk K."/>
            <person name="Blasdel B.G."/>
            <person name="Jang H.B."/>
            <person name="Vandenheuvel D."/>
            <person name="Briers Y."/>
            <person name="Noben J.-P."/>
            <person name="van Noort V."/>
            <person name="Drulis-Kawa Z."/>
            <person name="Lavigne R."/>
        </authorList>
    </citation>
    <scope>NUCLEOTIDE SEQUENCE [LARGE SCALE GENOMIC DNA]</scope>
</reference>
<keyword evidence="2" id="KW-1185">Reference proteome</keyword>
<evidence type="ECO:0000313" key="1">
    <source>
        <dbReference type="EMBL" id="QCG76261.1"/>
    </source>
</evidence>
<accession>A0A4Y5JW64</accession>
<sequence>MKILEFNLTEKASESIILSTIAKIIWFVIEKNAENKIYNSYKLKDLIKQEYFDKYPVLNNISDLIIRPYANEHPEQYNGAFIQRTDGKNLIALFDIGPDSYKNDITYTNTLVHELQHALDSSKGNPLLYKHTNNSDKHKEYLNQKYEINARIAELLNDLKVIFLQYWGSSKEIPSKEWFLDNIEKFAKGHQLTYLKKENPKVWKRIVSRCYELYVTLKKRAENRATKRN</sequence>